<evidence type="ECO:0000259" key="3">
    <source>
        <dbReference type="Pfam" id="PF02016"/>
    </source>
</evidence>
<dbReference type="GO" id="GO:0016787">
    <property type="term" value="F:hydrolase activity"/>
    <property type="evidence" value="ECO:0007669"/>
    <property type="project" value="UniProtKB-KW"/>
</dbReference>
<keyword evidence="2" id="KW-0378">Hydrolase</keyword>
<dbReference type="InterPro" id="IPR003507">
    <property type="entry name" value="S66_fam"/>
</dbReference>
<dbReference type="InterPro" id="IPR027478">
    <property type="entry name" value="LdcA_N"/>
</dbReference>
<proteinExistence type="inferred from homology"/>
<evidence type="ECO:0000313" key="6">
    <source>
        <dbReference type="Proteomes" id="UP000824078"/>
    </source>
</evidence>
<reference evidence="5" key="1">
    <citation type="submission" date="2020-10" db="EMBL/GenBank/DDBJ databases">
        <authorList>
            <person name="Gilroy R."/>
        </authorList>
    </citation>
    <scope>NUCLEOTIDE SEQUENCE</scope>
    <source>
        <strain evidence="5">ChiHjej12B11-29160</strain>
    </source>
</reference>
<evidence type="ECO:0000256" key="1">
    <source>
        <dbReference type="ARBA" id="ARBA00010233"/>
    </source>
</evidence>
<dbReference type="CDD" id="cd07062">
    <property type="entry name" value="Peptidase_S66_mccF_like"/>
    <property type="match status" value="1"/>
</dbReference>
<feature type="domain" description="LD-carboxypeptidase C-terminal" evidence="4">
    <location>
        <begin position="220"/>
        <end position="340"/>
    </location>
</feature>
<comment type="similarity">
    <text evidence="1">Belongs to the peptidase S66 family.</text>
</comment>
<dbReference type="EMBL" id="DVMQ01000018">
    <property type="protein sequence ID" value="HIU24753.1"/>
    <property type="molecule type" value="Genomic_DNA"/>
</dbReference>
<dbReference type="InterPro" id="IPR027461">
    <property type="entry name" value="Carboxypeptidase_A_C_sf"/>
</dbReference>
<feature type="domain" description="LD-carboxypeptidase N-terminal" evidence="3">
    <location>
        <begin position="13"/>
        <end position="135"/>
    </location>
</feature>
<accession>A0A9D1I036</accession>
<dbReference type="Gene3D" id="3.40.50.10740">
    <property type="entry name" value="Class I glutamine amidotransferase-like"/>
    <property type="match status" value="1"/>
</dbReference>
<dbReference type="SUPFAM" id="SSF52317">
    <property type="entry name" value="Class I glutamine amidotransferase-like"/>
    <property type="match status" value="1"/>
</dbReference>
<dbReference type="Proteomes" id="UP000824078">
    <property type="component" value="Unassembled WGS sequence"/>
</dbReference>
<dbReference type="AlphaFoldDB" id="A0A9D1I036"/>
<dbReference type="SUPFAM" id="SSF141986">
    <property type="entry name" value="LD-carboxypeptidase A C-terminal domain-like"/>
    <property type="match status" value="1"/>
</dbReference>
<sequence>MRYPKPLAPGGVIDIVAPAFGAMTEPYRSALANAERRWKEAGYTVREWPCVRADDGVGISSSPARCADELMQAMLDPTSDVVLSCGGGELMCEVAQRLDITALAAASPKWFMGYSDNTNLTFPLACLCDSASIYGPCAPAFGMEPWHPALHDAWDLICGKDPRKKNDFAPTVGSYESWQLVALKDEEHPLAPYNTTEKPRTTAWHVVRNTFEPAEHLTLNGRLIGGCLDVLANLCGTPLDGAQKFNERYQSEGVIWFLESCDLGPFSVRRAICQLAAAGWFSQARGFIFGRPLRIDDEEMSLTQQRAILDGLSEAGIHVPVILDSDLGHLPPSMPIVCGSLGRAVFDADPLQAPLGTLTLEMCEEV</sequence>
<dbReference type="Pfam" id="PF17676">
    <property type="entry name" value="Peptidase_S66C"/>
    <property type="match status" value="1"/>
</dbReference>
<dbReference type="InterPro" id="IPR040449">
    <property type="entry name" value="Peptidase_S66_N"/>
</dbReference>
<dbReference type="Pfam" id="PF02016">
    <property type="entry name" value="Peptidase_S66"/>
    <property type="match status" value="1"/>
</dbReference>
<dbReference type="InterPro" id="IPR029062">
    <property type="entry name" value="Class_I_gatase-like"/>
</dbReference>
<dbReference type="PANTHER" id="PTHR30237:SF4">
    <property type="entry name" value="LD-CARBOXYPEPTIDASE C-TERMINAL DOMAIN-CONTAINING PROTEIN"/>
    <property type="match status" value="1"/>
</dbReference>
<evidence type="ECO:0000313" key="5">
    <source>
        <dbReference type="EMBL" id="HIU24753.1"/>
    </source>
</evidence>
<name>A0A9D1I036_9ACTN</name>
<organism evidence="5 6">
    <name type="scientific">Candidatus Coprovicinus avistercoris</name>
    <dbReference type="NCBI Taxonomy" id="2840754"/>
    <lineage>
        <taxon>Bacteria</taxon>
        <taxon>Bacillati</taxon>
        <taxon>Actinomycetota</taxon>
        <taxon>Coriobacteriia</taxon>
        <taxon>Coriobacteriales</taxon>
        <taxon>Coriobacteriaceae</taxon>
        <taxon>Coriobacteriaceae incertae sedis</taxon>
        <taxon>Candidatus Coprovicinus</taxon>
    </lineage>
</organism>
<evidence type="ECO:0000256" key="2">
    <source>
        <dbReference type="ARBA" id="ARBA00022801"/>
    </source>
</evidence>
<evidence type="ECO:0000259" key="4">
    <source>
        <dbReference type="Pfam" id="PF17676"/>
    </source>
</evidence>
<protein>
    <submittedName>
        <fullName evidence="5">LD-carboxypeptidase</fullName>
    </submittedName>
</protein>
<comment type="caution">
    <text evidence="5">The sequence shown here is derived from an EMBL/GenBank/DDBJ whole genome shotgun (WGS) entry which is preliminary data.</text>
</comment>
<dbReference type="Gene3D" id="3.50.30.60">
    <property type="entry name" value="LD-carboxypeptidase A C-terminal domain-like"/>
    <property type="match status" value="1"/>
</dbReference>
<gene>
    <name evidence="5" type="ORF">IAD17_07505</name>
</gene>
<reference evidence="5" key="2">
    <citation type="journal article" date="2021" name="PeerJ">
        <title>Extensive microbial diversity within the chicken gut microbiome revealed by metagenomics and culture.</title>
        <authorList>
            <person name="Gilroy R."/>
            <person name="Ravi A."/>
            <person name="Getino M."/>
            <person name="Pursley I."/>
            <person name="Horton D.L."/>
            <person name="Alikhan N.F."/>
            <person name="Baker D."/>
            <person name="Gharbi K."/>
            <person name="Hall N."/>
            <person name="Watson M."/>
            <person name="Adriaenssens E.M."/>
            <person name="Foster-Nyarko E."/>
            <person name="Jarju S."/>
            <person name="Secka A."/>
            <person name="Antonio M."/>
            <person name="Oren A."/>
            <person name="Chaudhuri R.R."/>
            <person name="La Ragione R."/>
            <person name="Hildebrand F."/>
            <person name="Pallen M.J."/>
        </authorList>
    </citation>
    <scope>NUCLEOTIDE SEQUENCE</scope>
    <source>
        <strain evidence="5">ChiHjej12B11-29160</strain>
    </source>
</reference>
<dbReference type="InterPro" id="IPR040921">
    <property type="entry name" value="Peptidase_S66C"/>
</dbReference>
<dbReference type="PANTHER" id="PTHR30237">
    <property type="entry name" value="MURAMOYLTETRAPEPTIDE CARBOXYPEPTIDASE"/>
    <property type="match status" value="1"/>
</dbReference>